<accession>A0ABR0K1U3</accession>
<feature type="region of interest" description="Disordered" evidence="1">
    <location>
        <begin position="1"/>
        <end position="25"/>
    </location>
</feature>
<feature type="compositionally biased region" description="Basic and acidic residues" evidence="1">
    <location>
        <begin position="178"/>
        <end position="192"/>
    </location>
</feature>
<organism evidence="3 4">
    <name type="scientific">Lithohypha guttulata</name>
    <dbReference type="NCBI Taxonomy" id="1690604"/>
    <lineage>
        <taxon>Eukaryota</taxon>
        <taxon>Fungi</taxon>
        <taxon>Dikarya</taxon>
        <taxon>Ascomycota</taxon>
        <taxon>Pezizomycotina</taxon>
        <taxon>Eurotiomycetes</taxon>
        <taxon>Chaetothyriomycetidae</taxon>
        <taxon>Chaetothyriales</taxon>
        <taxon>Trichomeriaceae</taxon>
        <taxon>Lithohypha</taxon>
    </lineage>
</organism>
<feature type="compositionally biased region" description="Polar residues" evidence="1">
    <location>
        <begin position="828"/>
        <end position="838"/>
    </location>
</feature>
<sequence>MGLGNRHTSPTRPITPDQSHHRHFPFKSTLMQRLHSIFVRDDSRSQSPEPIDDDCGDISTWPSTLSDNQQKNPPSSKDKGRPIASLPRQATFKRQNSERRERLCPVEPPLQERRAVSASRNVSTSCVRAPRTRSSPPPMDPSRSSAPAVASTTETTQTAFFPIDISSPDGEAEPPSDQIHHDSVFDYEDRSSRPYSRTSSVSLFDEEQQRAQLQVELDTRWILNLSMHFRDKSDREKFFVTYAETPTRWRRVTVSCDYRNAEPGSLELDLKELQFQRDKSLAIYEAIRESLPDIQFYESVTNLKLETSEGRLHVHVTEDVNEIIPYPSQCMVRHILDDPNLDAKPLELCEKDISFDAHLSGFVYRVWHEDKVYIKKEIPSPDTIDEFLYEINALHALNDAENVIKLEAIILDDYKQVVKGLLISYAERGAVVDLLYDNKGRIPWHHRELWARQAILGLRDIHEEGYVQGDFTLSNIVVNENNDAKIIDINRRGCPVGWEPPEIAQKIASNQRISMYIGEKSDLYQLGMTLWALAMDDDEPERHDPPLTTGDFPSEVPEWFRNIVRICLSQRPRDRLSAKELVKLFPTPVDPVGYAPQQVGIPPRSHALLRAEPKQYIDPNAAVERDDIERFKQEEELLYSPQSSKDDWTFTYPISSDQDFESLASGAEGLRGRRPASTIERPSIGEQLGLLLEDSHLDSTYSAAEPQSFRSSLNGDLGHDRVLLDGKSAPLIADTSSLVKAESANKHEGSLDNEAMRRTGCLTTMALAPTIIAKSPSPFRLPNWRRSHSESTPRTSRVHLLSETGTESPKISPRSSSLSLPGRPQPTEPTTSARGSNETISACGASIGETTFSGTTCFTDDSTAGCLRHKISQPQICDDIAEGDIIEATSGQLLIIPSIAVQDSGYDEPALHEMTKT</sequence>
<feature type="domain" description="Protein kinase" evidence="2">
    <location>
        <begin position="349"/>
        <end position="609"/>
    </location>
</feature>
<proteinExistence type="predicted"/>
<name>A0ABR0K1U3_9EURO</name>
<evidence type="ECO:0000313" key="3">
    <source>
        <dbReference type="EMBL" id="KAK5083277.1"/>
    </source>
</evidence>
<dbReference type="Pfam" id="PF00069">
    <property type="entry name" value="Pkinase"/>
    <property type="match status" value="1"/>
</dbReference>
<dbReference type="InterPro" id="IPR011009">
    <property type="entry name" value="Kinase-like_dom_sf"/>
</dbReference>
<feature type="compositionally biased region" description="Polar residues" evidence="1">
    <location>
        <begin position="1"/>
        <end position="12"/>
    </location>
</feature>
<protein>
    <recommendedName>
        <fullName evidence="2">Protein kinase domain-containing protein</fullName>
    </recommendedName>
</protein>
<feature type="region of interest" description="Disordered" evidence="1">
    <location>
        <begin position="40"/>
        <end position="193"/>
    </location>
</feature>
<dbReference type="CDD" id="cd00180">
    <property type="entry name" value="PKc"/>
    <property type="match status" value="1"/>
</dbReference>
<feature type="compositionally biased region" description="Low complexity" evidence="1">
    <location>
        <begin position="808"/>
        <end position="822"/>
    </location>
</feature>
<comment type="caution">
    <text evidence="3">The sequence shown here is derived from an EMBL/GenBank/DDBJ whole genome shotgun (WGS) entry which is preliminary data.</text>
</comment>
<dbReference type="InterPro" id="IPR000719">
    <property type="entry name" value="Prot_kinase_dom"/>
</dbReference>
<feature type="compositionally biased region" description="Polar residues" evidence="1">
    <location>
        <begin position="150"/>
        <end position="159"/>
    </location>
</feature>
<evidence type="ECO:0000259" key="2">
    <source>
        <dbReference type="PROSITE" id="PS50011"/>
    </source>
</evidence>
<dbReference type="Proteomes" id="UP001345013">
    <property type="component" value="Unassembled WGS sequence"/>
</dbReference>
<keyword evidence="4" id="KW-1185">Reference proteome</keyword>
<dbReference type="PANTHER" id="PTHR44329">
    <property type="entry name" value="SERINE/THREONINE-PROTEIN KINASE TNNI3K-RELATED"/>
    <property type="match status" value="1"/>
</dbReference>
<dbReference type="SUPFAM" id="SSF56112">
    <property type="entry name" value="Protein kinase-like (PK-like)"/>
    <property type="match status" value="1"/>
</dbReference>
<dbReference type="EMBL" id="JAVRRG010000122">
    <property type="protein sequence ID" value="KAK5083277.1"/>
    <property type="molecule type" value="Genomic_DNA"/>
</dbReference>
<reference evidence="3 4" key="1">
    <citation type="submission" date="2023-08" db="EMBL/GenBank/DDBJ databases">
        <title>Black Yeasts Isolated from many extreme environments.</title>
        <authorList>
            <person name="Coleine C."/>
            <person name="Stajich J.E."/>
            <person name="Selbmann L."/>
        </authorList>
    </citation>
    <scope>NUCLEOTIDE SEQUENCE [LARGE SCALE GENOMIC DNA]</scope>
    <source>
        <strain evidence="3 4">CCFEE 5885</strain>
    </source>
</reference>
<evidence type="ECO:0000313" key="4">
    <source>
        <dbReference type="Proteomes" id="UP001345013"/>
    </source>
</evidence>
<feature type="compositionally biased region" description="Polar residues" evidence="1">
    <location>
        <begin position="60"/>
        <end position="75"/>
    </location>
</feature>
<feature type="region of interest" description="Disordered" evidence="1">
    <location>
        <begin position="778"/>
        <end position="838"/>
    </location>
</feature>
<dbReference type="InterPro" id="IPR051681">
    <property type="entry name" value="Ser/Thr_Kinases-Pseudokinases"/>
</dbReference>
<evidence type="ECO:0000256" key="1">
    <source>
        <dbReference type="SAM" id="MobiDB-lite"/>
    </source>
</evidence>
<gene>
    <name evidence="3" type="ORF">LTR24_007774</name>
</gene>
<dbReference type="PROSITE" id="PS50011">
    <property type="entry name" value="PROTEIN_KINASE_DOM"/>
    <property type="match status" value="1"/>
</dbReference>
<dbReference type="Gene3D" id="1.10.510.10">
    <property type="entry name" value="Transferase(Phosphotransferase) domain 1"/>
    <property type="match status" value="1"/>
</dbReference>
<feature type="compositionally biased region" description="Basic and acidic residues" evidence="1">
    <location>
        <begin position="95"/>
        <end position="115"/>
    </location>
</feature>
<dbReference type="PANTHER" id="PTHR44329:SF6">
    <property type="entry name" value="RECEPTOR-INTERACTING SERINE_THREONINE-PROTEIN KINASE 1"/>
    <property type="match status" value="1"/>
</dbReference>